<name>A0A426ZPG5_ENSVE</name>
<gene>
    <name evidence="3" type="ORF">B296_00040658</name>
</gene>
<sequence length="402" mass="45728">MDMDHEGDGLKGKLSENERIRDTKNLFGGSSVLKDKDPCKNNLFGDDEECDQGKGYLKPDTSKCHRSAPSYVILSDHVPPPSYMSEIGSAVLNNSLVCMTSGSENNFFKIMHWNKYEECLIRCDDDRFELDMLLKLMNGTAKKAEMLLKVIGDKVERESDIQIENYFTSQELRCIELLYDEHGLDFIDALRENVSSALPVILNRLKQKEEEILEKLSDFSEVWTEAQATNHLRSLDHRSFYFKQQDSKTLSSKALLAECKQVSETDDKMLLDRIAGEGHFIPVVFEYTDAEIHDVLYKIIELSCHANCTLEGELDKVMNIWTTFFEPMFGIFWRLQDTESNKENKKHDYRSSLLSSGQSSGGSDAKVASESFSLISGHTSNPSVICTQIAKEHHENLEVINC</sequence>
<evidence type="ECO:0000313" key="3">
    <source>
        <dbReference type="EMBL" id="RRT65902.1"/>
    </source>
</evidence>
<organism evidence="3 4">
    <name type="scientific">Ensete ventricosum</name>
    <name type="common">Abyssinian banana</name>
    <name type="synonym">Musa ensete</name>
    <dbReference type="NCBI Taxonomy" id="4639"/>
    <lineage>
        <taxon>Eukaryota</taxon>
        <taxon>Viridiplantae</taxon>
        <taxon>Streptophyta</taxon>
        <taxon>Embryophyta</taxon>
        <taxon>Tracheophyta</taxon>
        <taxon>Spermatophyta</taxon>
        <taxon>Magnoliopsida</taxon>
        <taxon>Liliopsida</taxon>
        <taxon>Zingiberales</taxon>
        <taxon>Musaceae</taxon>
        <taxon>Ensete</taxon>
    </lineage>
</organism>
<dbReference type="InterPro" id="IPR013194">
    <property type="entry name" value="HDAC_interact_dom"/>
</dbReference>
<dbReference type="PANTHER" id="PTHR12346">
    <property type="entry name" value="SIN3B-RELATED"/>
    <property type="match status" value="1"/>
</dbReference>
<dbReference type="Proteomes" id="UP000287651">
    <property type="component" value="Unassembled WGS sequence"/>
</dbReference>
<dbReference type="InterPro" id="IPR039774">
    <property type="entry name" value="Sin3-like"/>
</dbReference>
<dbReference type="Pfam" id="PF08295">
    <property type="entry name" value="Sin3_corepress"/>
    <property type="match status" value="1"/>
</dbReference>
<protein>
    <recommendedName>
        <fullName evidence="2">Histone deacetylase interacting domain-containing protein</fullName>
    </recommendedName>
</protein>
<dbReference type="GO" id="GO:0000118">
    <property type="term" value="C:histone deacetylase complex"/>
    <property type="evidence" value="ECO:0007669"/>
    <property type="project" value="TreeGrafter"/>
</dbReference>
<accession>A0A426ZPG5</accession>
<dbReference type="GO" id="GO:0000122">
    <property type="term" value="P:negative regulation of transcription by RNA polymerase II"/>
    <property type="evidence" value="ECO:0007669"/>
    <property type="project" value="TreeGrafter"/>
</dbReference>
<dbReference type="SMART" id="SM00761">
    <property type="entry name" value="HDAC_interact"/>
    <property type="match status" value="1"/>
</dbReference>
<proteinExistence type="predicted"/>
<evidence type="ECO:0000313" key="4">
    <source>
        <dbReference type="Proteomes" id="UP000287651"/>
    </source>
</evidence>
<feature type="domain" description="Histone deacetylase interacting" evidence="2">
    <location>
        <begin position="63"/>
        <end position="161"/>
    </location>
</feature>
<reference evidence="3 4" key="1">
    <citation type="journal article" date="2014" name="Agronomy (Basel)">
        <title>A Draft Genome Sequence for Ensete ventricosum, the Drought-Tolerant Tree Against Hunger.</title>
        <authorList>
            <person name="Harrison J."/>
            <person name="Moore K.A."/>
            <person name="Paszkiewicz K."/>
            <person name="Jones T."/>
            <person name="Grant M."/>
            <person name="Ambacheew D."/>
            <person name="Muzemil S."/>
            <person name="Studholme D.J."/>
        </authorList>
    </citation>
    <scope>NUCLEOTIDE SEQUENCE [LARGE SCALE GENOMIC DNA]</scope>
</reference>
<keyword evidence="1" id="KW-0678">Repressor</keyword>
<evidence type="ECO:0000256" key="1">
    <source>
        <dbReference type="ARBA" id="ARBA00022491"/>
    </source>
</evidence>
<dbReference type="GO" id="GO:0003714">
    <property type="term" value="F:transcription corepressor activity"/>
    <property type="evidence" value="ECO:0007669"/>
    <property type="project" value="InterPro"/>
</dbReference>
<dbReference type="PANTHER" id="PTHR12346:SF0">
    <property type="entry name" value="SIN3A, ISOFORM G"/>
    <property type="match status" value="1"/>
</dbReference>
<dbReference type="AlphaFoldDB" id="A0A426ZPG5"/>
<comment type="caution">
    <text evidence="3">The sequence shown here is derived from an EMBL/GenBank/DDBJ whole genome shotgun (WGS) entry which is preliminary data.</text>
</comment>
<evidence type="ECO:0000259" key="2">
    <source>
        <dbReference type="SMART" id="SM00761"/>
    </source>
</evidence>
<dbReference type="GO" id="GO:0000785">
    <property type="term" value="C:chromatin"/>
    <property type="evidence" value="ECO:0007669"/>
    <property type="project" value="TreeGrafter"/>
</dbReference>
<dbReference type="EMBL" id="AMZH03005638">
    <property type="protein sequence ID" value="RRT65902.1"/>
    <property type="molecule type" value="Genomic_DNA"/>
</dbReference>